<dbReference type="NCBIfam" id="TIGR01958">
    <property type="entry name" value="nuoE_fam"/>
    <property type="match status" value="1"/>
</dbReference>
<dbReference type="PIRSF" id="PIRSF000216">
    <property type="entry name" value="NADH_DH_24kDa"/>
    <property type="match status" value="1"/>
</dbReference>
<dbReference type="OMA" id="IMSIYPE"/>
<comment type="cofactor">
    <cofactor evidence="9">
        <name>[2Fe-2S] cluster</name>
        <dbReference type="ChEBI" id="CHEBI:190135"/>
    </cofactor>
    <text evidence="9">Binds 1 [2Fe-2S] cluster.</text>
</comment>
<keyword evidence="10" id="KW-0830">Ubiquinone</keyword>
<dbReference type="FunFam" id="3.40.30.10:FF:000022">
    <property type="entry name" value="NADH dehydrogenase flavoprotein 2, mitochondrial"/>
    <property type="match status" value="1"/>
</dbReference>
<dbReference type="InterPro" id="IPR041921">
    <property type="entry name" value="NuoE_N"/>
</dbReference>
<dbReference type="Gene3D" id="1.10.10.1590">
    <property type="entry name" value="NADH-quinone oxidoreductase subunit E"/>
    <property type="match status" value="1"/>
</dbReference>
<feature type="binding site" evidence="9">
    <location>
        <position position="121"/>
    </location>
    <ligand>
        <name>[2Fe-2S] cluster</name>
        <dbReference type="ChEBI" id="CHEBI:190135"/>
    </ligand>
</feature>
<dbReference type="InterPro" id="IPR042128">
    <property type="entry name" value="NuoE_dom"/>
</dbReference>
<dbReference type="GO" id="GO:0051537">
    <property type="term" value="F:2 iron, 2 sulfur cluster binding"/>
    <property type="evidence" value="ECO:0007669"/>
    <property type="project" value="UniProtKB-KW"/>
</dbReference>
<keyword evidence="4" id="KW-1278">Translocase</keyword>
<evidence type="ECO:0000256" key="1">
    <source>
        <dbReference type="ARBA" id="ARBA00010643"/>
    </source>
</evidence>
<dbReference type="InterPro" id="IPR036249">
    <property type="entry name" value="Thioredoxin-like_sf"/>
</dbReference>
<keyword evidence="2 9" id="KW-0001">2Fe-2S</keyword>
<evidence type="ECO:0000256" key="8">
    <source>
        <dbReference type="ARBA" id="ARBA00034078"/>
    </source>
</evidence>
<dbReference type="GO" id="GO:0003954">
    <property type="term" value="F:NADH dehydrogenase activity"/>
    <property type="evidence" value="ECO:0007669"/>
    <property type="project" value="TreeGrafter"/>
</dbReference>
<dbReference type="InterPro" id="IPR002023">
    <property type="entry name" value="NuoE-like"/>
</dbReference>
<keyword evidence="5 9" id="KW-0408">Iron</keyword>
<evidence type="ECO:0000256" key="5">
    <source>
        <dbReference type="ARBA" id="ARBA00023004"/>
    </source>
</evidence>
<dbReference type="GO" id="GO:0046872">
    <property type="term" value="F:metal ion binding"/>
    <property type="evidence" value="ECO:0007669"/>
    <property type="project" value="UniProtKB-KW"/>
</dbReference>
<keyword evidence="7" id="KW-0520">NAD</keyword>
<dbReference type="EMBL" id="JAPDFW010000063">
    <property type="protein sequence ID" value="KAJ5075691.1"/>
    <property type="molecule type" value="Genomic_DNA"/>
</dbReference>
<gene>
    <name evidence="10" type="ORF">M0811_06553</name>
</gene>
<dbReference type="Gene3D" id="3.40.30.10">
    <property type="entry name" value="Glutaredoxin"/>
    <property type="match status" value="1"/>
</dbReference>
<dbReference type="Proteomes" id="UP001149090">
    <property type="component" value="Unassembled WGS sequence"/>
</dbReference>
<dbReference type="Pfam" id="PF01257">
    <property type="entry name" value="2Fe-2S_thioredx"/>
    <property type="match status" value="1"/>
</dbReference>
<dbReference type="FunFam" id="1.10.10.1590:FF:000001">
    <property type="entry name" value="NADH-quinone oxidoreductase subunit E"/>
    <property type="match status" value="1"/>
</dbReference>
<evidence type="ECO:0000313" key="10">
    <source>
        <dbReference type="EMBL" id="KAJ5075691.1"/>
    </source>
</evidence>
<feature type="binding site" evidence="9">
    <location>
        <position position="157"/>
    </location>
    <ligand>
        <name>[2Fe-2S] cluster</name>
        <dbReference type="ChEBI" id="CHEBI:190135"/>
    </ligand>
</feature>
<feature type="binding site" evidence="9">
    <location>
        <position position="116"/>
    </location>
    <ligand>
        <name>[2Fe-2S] cluster</name>
        <dbReference type="ChEBI" id="CHEBI:190135"/>
    </ligand>
</feature>
<protein>
    <submittedName>
        <fullName evidence="10">NADH dehydrogenase ubiquinone flavoprotein 2</fullName>
    </submittedName>
</protein>
<dbReference type="AlphaFoldDB" id="A0A9Q0LN73"/>
<name>A0A9Q0LN73_ANAIG</name>
<dbReference type="GO" id="GO:0098796">
    <property type="term" value="C:membrane protein complex"/>
    <property type="evidence" value="ECO:0007669"/>
    <property type="project" value="UniProtKB-ARBA"/>
</dbReference>
<evidence type="ECO:0000313" key="11">
    <source>
        <dbReference type="Proteomes" id="UP001149090"/>
    </source>
</evidence>
<organism evidence="10 11">
    <name type="scientific">Anaeramoeba ignava</name>
    <name type="common">Anaerobic marine amoeba</name>
    <dbReference type="NCBI Taxonomy" id="1746090"/>
    <lineage>
        <taxon>Eukaryota</taxon>
        <taxon>Metamonada</taxon>
        <taxon>Anaeramoebidae</taxon>
        <taxon>Anaeramoeba</taxon>
    </lineage>
</organism>
<evidence type="ECO:0000256" key="6">
    <source>
        <dbReference type="ARBA" id="ARBA00023014"/>
    </source>
</evidence>
<sequence length="203" mass="22806">MISISNLNQNSKTLLKNFTRAFVNSKKFVQPESFSFTKENQSKVKDILKNYPEDHKESALIPLLSLAQDQEGWISNAAINEVCNITNCPRIYGYQTTKFYSMFRRKPIGKHLIEICTCTPCMLNGAEDIVKATKDELKIDLGESTEDGKFTLTEVECQGACANSPVMVIDGIYYENLKTQDIQKIISQIASGKKPKPGPQNEN</sequence>
<dbReference type="OrthoDB" id="10254187at2759"/>
<comment type="similarity">
    <text evidence="1">Belongs to the complex I 24 kDa subunit family.</text>
</comment>
<dbReference type="GO" id="GO:0008137">
    <property type="term" value="F:NADH dehydrogenase (ubiquinone) activity"/>
    <property type="evidence" value="ECO:0007669"/>
    <property type="project" value="UniProtKB-ARBA"/>
</dbReference>
<comment type="cofactor">
    <cofactor evidence="8">
        <name>[2Fe-2S] cluster</name>
        <dbReference type="ChEBI" id="CHEBI:190135"/>
    </cofactor>
</comment>
<keyword evidence="6 9" id="KW-0411">Iron-sulfur</keyword>
<evidence type="ECO:0000256" key="4">
    <source>
        <dbReference type="ARBA" id="ARBA00022967"/>
    </source>
</evidence>
<dbReference type="PANTHER" id="PTHR10371">
    <property type="entry name" value="NADH DEHYDROGENASE UBIQUINONE FLAVOPROTEIN 2, MITOCHONDRIAL"/>
    <property type="match status" value="1"/>
</dbReference>
<evidence type="ECO:0000256" key="3">
    <source>
        <dbReference type="ARBA" id="ARBA00022723"/>
    </source>
</evidence>
<dbReference type="GO" id="GO:0006120">
    <property type="term" value="P:mitochondrial electron transport, NADH to ubiquinone"/>
    <property type="evidence" value="ECO:0007669"/>
    <property type="project" value="UniProtKB-ARBA"/>
</dbReference>
<accession>A0A9Q0LN73</accession>
<evidence type="ECO:0000256" key="9">
    <source>
        <dbReference type="PIRSR" id="PIRSR000216-1"/>
    </source>
</evidence>
<dbReference type="PANTHER" id="PTHR10371:SF3">
    <property type="entry name" value="NADH DEHYDROGENASE [UBIQUINONE] FLAVOPROTEIN 2, MITOCHONDRIAL"/>
    <property type="match status" value="1"/>
</dbReference>
<dbReference type="SUPFAM" id="SSF52833">
    <property type="entry name" value="Thioredoxin-like"/>
    <property type="match status" value="1"/>
</dbReference>
<comment type="caution">
    <text evidence="10">The sequence shown here is derived from an EMBL/GenBank/DDBJ whole genome shotgun (WGS) entry which is preliminary data.</text>
</comment>
<feature type="binding site" evidence="9">
    <location>
        <position position="161"/>
    </location>
    <ligand>
        <name>[2Fe-2S] cluster</name>
        <dbReference type="ChEBI" id="CHEBI:190135"/>
    </ligand>
</feature>
<keyword evidence="3 9" id="KW-0479">Metal-binding</keyword>
<keyword evidence="11" id="KW-1185">Reference proteome</keyword>
<reference evidence="10" key="1">
    <citation type="submission" date="2022-10" db="EMBL/GenBank/DDBJ databases">
        <title>Novel sulphate-reducing endosymbionts in the free-living metamonad Anaeramoeba.</title>
        <authorList>
            <person name="Jerlstrom-Hultqvist J."/>
            <person name="Cepicka I."/>
            <person name="Gallot-Lavallee L."/>
            <person name="Salas-Leiva D."/>
            <person name="Curtis B.A."/>
            <person name="Zahonova K."/>
            <person name="Pipaliya S."/>
            <person name="Dacks J."/>
            <person name="Roger A.J."/>
        </authorList>
    </citation>
    <scope>NUCLEOTIDE SEQUENCE</scope>
    <source>
        <strain evidence="10">BMAN</strain>
    </source>
</reference>
<evidence type="ECO:0000256" key="2">
    <source>
        <dbReference type="ARBA" id="ARBA00022714"/>
    </source>
</evidence>
<dbReference type="GO" id="GO:1902494">
    <property type="term" value="C:catalytic complex"/>
    <property type="evidence" value="ECO:0007669"/>
    <property type="project" value="UniProtKB-ARBA"/>
</dbReference>
<dbReference type="GO" id="GO:0005743">
    <property type="term" value="C:mitochondrial inner membrane"/>
    <property type="evidence" value="ECO:0007669"/>
    <property type="project" value="UniProtKB-ARBA"/>
</dbReference>
<dbReference type="CDD" id="cd03064">
    <property type="entry name" value="TRX_Fd_NuoE"/>
    <property type="match status" value="1"/>
</dbReference>
<evidence type="ECO:0000256" key="7">
    <source>
        <dbReference type="ARBA" id="ARBA00023027"/>
    </source>
</evidence>
<proteinExistence type="inferred from homology"/>